<dbReference type="InterPro" id="IPR031165">
    <property type="entry name" value="GNAT_YJDJ"/>
</dbReference>
<dbReference type="eggNOG" id="COG2388">
    <property type="taxonomic scope" value="Bacteria"/>
</dbReference>
<evidence type="ECO:0000313" key="4">
    <source>
        <dbReference type="Proteomes" id="UP000023067"/>
    </source>
</evidence>
<evidence type="ECO:0000313" key="3">
    <source>
        <dbReference type="EMBL" id="EWS79891.1"/>
    </source>
</evidence>
<reference evidence="3 4" key="1">
    <citation type="submission" date="2014-02" db="EMBL/GenBank/DDBJ databases">
        <title>Genome sequence of Brachybacterium phenoliresistens strain W13A50.</title>
        <authorList>
            <person name="Wang X."/>
        </authorList>
    </citation>
    <scope>NUCLEOTIDE SEQUENCE [LARGE SCALE GENOMIC DNA]</scope>
    <source>
        <strain evidence="3 4">W13A50</strain>
    </source>
</reference>
<dbReference type="PROSITE" id="PS51729">
    <property type="entry name" value="GNAT_YJDJ"/>
    <property type="match status" value="1"/>
</dbReference>
<dbReference type="PANTHER" id="PTHR31435:SF10">
    <property type="entry name" value="BSR4717 PROTEIN"/>
    <property type="match status" value="1"/>
</dbReference>
<accession>Z9JQ27</accession>
<dbReference type="Gene3D" id="3.40.630.30">
    <property type="match status" value="1"/>
</dbReference>
<organism evidence="3 4">
    <name type="scientific">Brachybacterium phenoliresistens</name>
    <dbReference type="NCBI Taxonomy" id="396014"/>
    <lineage>
        <taxon>Bacteria</taxon>
        <taxon>Bacillati</taxon>
        <taxon>Actinomycetota</taxon>
        <taxon>Actinomycetes</taxon>
        <taxon>Micrococcales</taxon>
        <taxon>Dermabacteraceae</taxon>
        <taxon>Brachybacterium</taxon>
    </lineage>
</organism>
<keyword evidence="3" id="KW-0808">Transferase</keyword>
<dbReference type="HOGENOM" id="CLU_132888_0_0_11"/>
<dbReference type="PATRIC" id="fig|396014.3.peg.3253"/>
<comment type="caution">
    <text evidence="3">The sequence shown here is derived from an EMBL/GenBank/DDBJ whole genome shotgun (WGS) entry which is preliminary data.</text>
</comment>
<dbReference type="InterPro" id="IPR016181">
    <property type="entry name" value="Acyl_CoA_acyltransferase"/>
</dbReference>
<dbReference type="EMBL" id="JDYK01000022">
    <property type="protein sequence ID" value="EWS79891.1"/>
    <property type="molecule type" value="Genomic_DNA"/>
</dbReference>
<dbReference type="STRING" id="396014.BF93_08775"/>
<dbReference type="AlphaFoldDB" id="Z9JQ27"/>
<feature type="region of interest" description="Disordered" evidence="1">
    <location>
        <begin position="1"/>
        <end position="21"/>
    </location>
</feature>
<evidence type="ECO:0000256" key="1">
    <source>
        <dbReference type="SAM" id="MobiDB-lite"/>
    </source>
</evidence>
<dbReference type="PANTHER" id="PTHR31435">
    <property type="entry name" value="PROTEIN NATD1"/>
    <property type="match status" value="1"/>
</dbReference>
<name>Z9JQ27_9MICO</name>
<dbReference type="OrthoDB" id="5405911at2"/>
<sequence>METTSGTTDGGSAAGDDRLVHDPDRDRYELLRGASVLAVLAYADEPIPGGGFVRDLRSTIVDPDHGGEGLGSRLVRFALDDVRAHGGKVVATCWFAAGWIARHEDYADLLAPQDPAR</sequence>
<dbReference type="GO" id="GO:0016740">
    <property type="term" value="F:transferase activity"/>
    <property type="evidence" value="ECO:0007669"/>
    <property type="project" value="UniProtKB-KW"/>
</dbReference>
<dbReference type="CDD" id="cd04301">
    <property type="entry name" value="NAT_SF"/>
    <property type="match status" value="1"/>
</dbReference>
<keyword evidence="4" id="KW-1185">Reference proteome</keyword>
<protein>
    <submittedName>
        <fullName evidence="3">Acetyltransferase</fullName>
    </submittedName>
</protein>
<feature type="domain" description="N-acetyltransferase" evidence="2">
    <location>
        <begin position="20"/>
        <end position="111"/>
    </location>
</feature>
<gene>
    <name evidence="3" type="ORF">BF93_08775</name>
</gene>
<dbReference type="Proteomes" id="UP000023067">
    <property type="component" value="Unassembled WGS sequence"/>
</dbReference>
<dbReference type="SUPFAM" id="SSF55729">
    <property type="entry name" value="Acyl-CoA N-acyltransferases (Nat)"/>
    <property type="match status" value="1"/>
</dbReference>
<evidence type="ECO:0000259" key="2">
    <source>
        <dbReference type="PROSITE" id="PS51729"/>
    </source>
</evidence>
<dbReference type="Pfam" id="PF14542">
    <property type="entry name" value="Acetyltransf_CG"/>
    <property type="match status" value="1"/>
</dbReference>
<dbReference type="InterPro" id="IPR045057">
    <property type="entry name" value="Gcn5-rel_NAT"/>
</dbReference>
<dbReference type="RefSeq" id="WP_051487105.1">
    <property type="nucleotide sequence ID" value="NZ_KK070005.1"/>
</dbReference>
<proteinExistence type="predicted"/>